<keyword evidence="10" id="KW-1185">Reference proteome</keyword>
<evidence type="ECO:0000259" key="7">
    <source>
        <dbReference type="Pfam" id="PF04042"/>
    </source>
</evidence>
<comment type="similarity">
    <text evidence="2 6">Belongs to the DNA polymerase alpha subunit B family.</text>
</comment>
<evidence type="ECO:0000313" key="10">
    <source>
        <dbReference type="Proteomes" id="UP000714275"/>
    </source>
</evidence>
<evidence type="ECO:0000256" key="6">
    <source>
        <dbReference type="PIRNR" id="PIRNR018300"/>
    </source>
</evidence>
<comment type="caution">
    <text evidence="9">The sequence shown here is derived from an EMBL/GenBank/DDBJ whole genome shotgun (WGS) entry which is preliminary data.</text>
</comment>
<reference evidence="9" key="1">
    <citation type="journal article" date="2020" name="New Phytol.">
        <title>Comparative genomics reveals dynamic genome evolution in host specialist ectomycorrhizal fungi.</title>
        <authorList>
            <person name="Lofgren L.A."/>
            <person name="Nguyen N.H."/>
            <person name="Vilgalys R."/>
            <person name="Ruytinx J."/>
            <person name="Liao H.L."/>
            <person name="Branco S."/>
            <person name="Kuo A."/>
            <person name="LaButti K."/>
            <person name="Lipzen A."/>
            <person name="Andreopoulos W."/>
            <person name="Pangilinan J."/>
            <person name="Riley R."/>
            <person name="Hundley H."/>
            <person name="Na H."/>
            <person name="Barry K."/>
            <person name="Grigoriev I.V."/>
            <person name="Stajich J.E."/>
            <person name="Kennedy P.G."/>
        </authorList>
    </citation>
    <scope>NUCLEOTIDE SEQUENCE</scope>
    <source>
        <strain evidence="9">DOB743</strain>
    </source>
</reference>
<proteinExistence type="inferred from homology"/>
<sequence length="589" mass="63951">MSSLRSDICEWLGATDSAEDSEALISECVSICQMYNLTAKDLQYKWEALCYGKAQTIIRFTRESAADLKARIQREIQAKNASSVSNSAATGSARGKLANSAKFLGVNAKGLTGPLKAAAQPPKALFGGMASVPVKLQHDFDGPIASSSRVTFVGQKEVRQDRAYRYMYETLSERSETLDTQLDGFGELILKHYRDVGQLGHPNGSPEESCVVVGRIVLDAEASGPGIKLNDQSLILEASRAHGDGLRVPLQLAPDLKIRGGYKGLGGVGLFPGAVVALKGRNGGGGYFIAYDVLAIPPMPASPAPPSNVAASFDMCIACGPFTPDANLDYKPWRTLISNLKASKPAVVLLLGPFVDATHTHIQDGMVDETPSDIFKRHFIAPICDFLSKSPASTVLLVPSVNDLISDHAVFPQCELDDEFSSDPRIRLLPNPARFSLNGISFAVCSVDVLYHLRKEEYFRRGEEVDSIICEPEAASDPMSNLSRYILQQRSFYPIFPVSLDVAHEVNLDVSHSAELRVAESPDDPGPDVMVLPSRLKHFSKVNPLPLYHPIISSTAAADRGQFSRRQSVIFDKGHVCYPLLFWTGNGIS</sequence>
<feature type="domain" description="DNA polymerase alpha subunit B OB" evidence="8">
    <location>
        <begin position="175"/>
        <end position="294"/>
    </location>
</feature>
<dbReference type="PANTHER" id="PTHR23061:SF12">
    <property type="entry name" value="DNA POLYMERASE ALPHA SUBUNIT B"/>
    <property type="match status" value="1"/>
</dbReference>
<dbReference type="PIRSF" id="PIRSF018300">
    <property type="entry name" value="DNA_pol_alph_2"/>
    <property type="match status" value="1"/>
</dbReference>
<evidence type="ECO:0000259" key="8">
    <source>
        <dbReference type="Pfam" id="PF22062"/>
    </source>
</evidence>
<evidence type="ECO:0000256" key="5">
    <source>
        <dbReference type="ARBA" id="ARBA00023242"/>
    </source>
</evidence>
<name>A0A9P6ZT37_9AGAM</name>
<evidence type="ECO:0000313" key="9">
    <source>
        <dbReference type="EMBL" id="KAG1776244.1"/>
    </source>
</evidence>
<dbReference type="Pfam" id="PF22062">
    <property type="entry name" value="OB_DPOA2"/>
    <property type="match status" value="1"/>
</dbReference>
<evidence type="ECO:0000256" key="3">
    <source>
        <dbReference type="ARBA" id="ARBA00018596"/>
    </source>
</evidence>
<gene>
    <name evidence="9" type="ORF">EV702DRAFT_1111290</name>
</gene>
<protein>
    <recommendedName>
        <fullName evidence="3 6">DNA polymerase alpha subunit B</fullName>
    </recommendedName>
</protein>
<dbReference type="GO" id="GO:0005658">
    <property type="term" value="C:alpha DNA polymerase:primase complex"/>
    <property type="evidence" value="ECO:0007669"/>
    <property type="project" value="TreeGrafter"/>
</dbReference>
<keyword evidence="5 6" id="KW-0539">Nucleus</keyword>
<evidence type="ECO:0000256" key="2">
    <source>
        <dbReference type="ARBA" id="ARBA00007299"/>
    </source>
</evidence>
<dbReference type="GO" id="GO:0003677">
    <property type="term" value="F:DNA binding"/>
    <property type="evidence" value="ECO:0007669"/>
    <property type="project" value="InterPro"/>
</dbReference>
<dbReference type="InterPro" id="IPR054300">
    <property type="entry name" value="OB_DPOA2"/>
</dbReference>
<dbReference type="AlphaFoldDB" id="A0A9P6ZT37"/>
<keyword evidence="4 6" id="KW-0235">DNA replication</keyword>
<dbReference type="PANTHER" id="PTHR23061">
    <property type="entry name" value="DNA POLYMERASE 2 ALPHA 70 KDA SUBUNIT"/>
    <property type="match status" value="1"/>
</dbReference>
<dbReference type="InterPro" id="IPR016722">
    <property type="entry name" value="DNA_pol_alpha_bsu"/>
</dbReference>
<dbReference type="OrthoDB" id="336885at2759"/>
<comment type="function">
    <text evidence="6">Accessory subunit of the DNA polymerase alpha complex (also known as the alpha DNA polymerase-primase complex) which plays an essential role in the initiation of DNA synthesis.</text>
</comment>
<feature type="domain" description="DNA polymerase alpha/delta/epsilon subunit B" evidence="7">
    <location>
        <begin position="316"/>
        <end position="541"/>
    </location>
</feature>
<dbReference type="EMBL" id="JABBWD010000028">
    <property type="protein sequence ID" value="KAG1776244.1"/>
    <property type="molecule type" value="Genomic_DNA"/>
</dbReference>
<accession>A0A9P6ZT37</accession>
<evidence type="ECO:0000256" key="4">
    <source>
        <dbReference type="ARBA" id="ARBA00022705"/>
    </source>
</evidence>
<dbReference type="InterPro" id="IPR007185">
    <property type="entry name" value="DNA_pol_a/d/e_bsu"/>
</dbReference>
<comment type="subcellular location">
    <subcellularLocation>
        <location evidence="1 6">Nucleus</location>
    </subcellularLocation>
</comment>
<organism evidence="9 10">
    <name type="scientific">Suillus placidus</name>
    <dbReference type="NCBI Taxonomy" id="48579"/>
    <lineage>
        <taxon>Eukaryota</taxon>
        <taxon>Fungi</taxon>
        <taxon>Dikarya</taxon>
        <taxon>Basidiomycota</taxon>
        <taxon>Agaricomycotina</taxon>
        <taxon>Agaricomycetes</taxon>
        <taxon>Agaricomycetidae</taxon>
        <taxon>Boletales</taxon>
        <taxon>Suillineae</taxon>
        <taxon>Suillaceae</taxon>
        <taxon>Suillus</taxon>
    </lineage>
</organism>
<dbReference type="Pfam" id="PF04042">
    <property type="entry name" value="DNA_pol_E_B"/>
    <property type="match status" value="1"/>
</dbReference>
<dbReference type="Proteomes" id="UP000714275">
    <property type="component" value="Unassembled WGS sequence"/>
</dbReference>
<dbReference type="Gene3D" id="3.60.21.60">
    <property type="match status" value="1"/>
</dbReference>
<dbReference type="GO" id="GO:0006270">
    <property type="term" value="P:DNA replication initiation"/>
    <property type="evidence" value="ECO:0007669"/>
    <property type="project" value="TreeGrafter"/>
</dbReference>
<evidence type="ECO:0000256" key="1">
    <source>
        <dbReference type="ARBA" id="ARBA00004123"/>
    </source>
</evidence>